<evidence type="ECO:0000313" key="10">
    <source>
        <dbReference type="WBParaSite" id="GPLIN_000998600"/>
    </source>
</evidence>
<organism evidence="9 10">
    <name type="scientific">Globodera pallida</name>
    <name type="common">Potato cyst nematode worm</name>
    <name type="synonym">Heterodera pallida</name>
    <dbReference type="NCBI Taxonomy" id="36090"/>
    <lineage>
        <taxon>Eukaryota</taxon>
        <taxon>Metazoa</taxon>
        <taxon>Ecdysozoa</taxon>
        <taxon>Nematoda</taxon>
        <taxon>Chromadorea</taxon>
        <taxon>Rhabditida</taxon>
        <taxon>Tylenchina</taxon>
        <taxon>Tylenchomorpha</taxon>
        <taxon>Tylenchoidea</taxon>
        <taxon>Heteroderidae</taxon>
        <taxon>Heteroderinae</taxon>
        <taxon>Globodera</taxon>
    </lineage>
</organism>
<dbReference type="GO" id="GO:0016020">
    <property type="term" value="C:membrane"/>
    <property type="evidence" value="ECO:0007669"/>
    <property type="project" value="UniProtKB-SubCell"/>
</dbReference>
<dbReference type="PANTHER" id="PTHR21645:SF22">
    <property type="entry name" value="GLYCOSYLTRANSFERASE FAMILY 92 PROTEIN"/>
    <property type="match status" value="1"/>
</dbReference>
<name>A0A183CAT5_GLOPA</name>
<keyword evidence="5 8" id="KW-0812">Transmembrane</keyword>
<dbReference type="InterPro" id="IPR008166">
    <property type="entry name" value="Glyco_transf_92"/>
</dbReference>
<evidence type="ECO:0000256" key="3">
    <source>
        <dbReference type="ARBA" id="ARBA00022676"/>
    </source>
</evidence>
<feature type="transmembrane region" description="Helical" evidence="8">
    <location>
        <begin position="42"/>
        <end position="67"/>
    </location>
</feature>
<reference evidence="9" key="1">
    <citation type="submission" date="2013-12" db="EMBL/GenBank/DDBJ databases">
        <authorList>
            <person name="Aslett M."/>
        </authorList>
    </citation>
    <scope>NUCLEOTIDE SEQUENCE [LARGE SCALE GENOMIC DNA]</scope>
    <source>
        <strain evidence="9">Lindley</strain>
    </source>
</reference>
<evidence type="ECO:0000256" key="6">
    <source>
        <dbReference type="ARBA" id="ARBA00022989"/>
    </source>
</evidence>
<dbReference type="PANTHER" id="PTHR21645">
    <property type="entry name" value="GLYCOSYLTRANSFERASE FAMILY 92 PROTEIN"/>
    <property type="match status" value="1"/>
</dbReference>
<dbReference type="WBParaSite" id="GPLIN_000998600">
    <property type="protein sequence ID" value="GPLIN_000998600"/>
    <property type="gene ID" value="GPLIN_000998600"/>
</dbReference>
<keyword evidence="7 8" id="KW-0472">Membrane</keyword>
<keyword evidence="9" id="KW-1185">Reference proteome</keyword>
<keyword evidence="6 8" id="KW-1133">Transmembrane helix</keyword>
<dbReference type="Pfam" id="PF01697">
    <property type="entry name" value="Glyco_transf_92"/>
    <property type="match status" value="1"/>
</dbReference>
<dbReference type="InterPro" id="IPR052012">
    <property type="entry name" value="GTase_92"/>
</dbReference>
<evidence type="ECO:0000256" key="5">
    <source>
        <dbReference type="ARBA" id="ARBA00022692"/>
    </source>
</evidence>
<keyword evidence="3 8" id="KW-0328">Glycosyltransferase</keyword>
<evidence type="ECO:0000313" key="9">
    <source>
        <dbReference type="Proteomes" id="UP000050741"/>
    </source>
</evidence>
<comment type="subcellular location">
    <subcellularLocation>
        <location evidence="1">Membrane</location>
        <topology evidence="1">Single-pass membrane protein</topology>
    </subcellularLocation>
</comment>
<comment type="similarity">
    <text evidence="2 8">Belongs to the glycosyltransferase 92 family.</text>
</comment>
<evidence type="ECO:0000256" key="8">
    <source>
        <dbReference type="RuleBase" id="RU366017"/>
    </source>
</evidence>
<sequence length="573" mass="65045">MLFFCRLFVPRGPRTSCACPLFCSSPSFPYLPLPPSSASYSPSVRLIALLFRLVIVLGGIVSGFALYHRTTNMWTLKNLGDSVLVKRIGRRPIVLGAFRRPPEEQNVRGHFAVFQFLGDARQTHALFCVSEGSDGKKLQSEAHIQRIHQGKRAANDICAWSGHLAECQLADGTAQSIRLSPNRNILSLAASAVNDHSIEVPLEKPLHFGAKKFPLVVCVAPMYTYTEWQIMVTGIEVWLALGASKMIFPIQSASADTILILTEYQRMDVVHLRMWPKWPVLSDVNPNGLVLSRGIEESHVNCLHFVKPFAEIVVFTDIDDMLMPLDPLKVRPGINVELLKGLFQQHPNAGSLLFEHRDVQFVLPDPPTQNTLHNFNFEFLAHSQWKTNCKVWRMKTRVAVNASRVDTVNMHESGIHRLGFVQVRVPCRQAHFYHLRHSYKNIAINEWPIDMSKLRPMLNERWRFRVESNFSLELRSKVLARSSVDSFEDFDKCMGAINEEHWRLRVSRCLTPHVCFSRLAKNISCVATTGDYEFVHSDGDFISVLRNARFVDSEANCEAPVPQFVGGNHFYMP</sequence>
<reference evidence="9" key="2">
    <citation type="submission" date="2014-05" db="EMBL/GenBank/DDBJ databases">
        <title>The genome and life-stage specific transcriptomes of Globodera pallida elucidate key aspects of plant parasitism by a cyst nematode.</title>
        <authorList>
            <person name="Cotton J.A."/>
            <person name="Lilley C.J."/>
            <person name="Jones L.M."/>
            <person name="Kikuchi T."/>
            <person name="Reid A.J."/>
            <person name="Thorpe P."/>
            <person name="Tsai I.J."/>
            <person name="Beasley H."/>
            <person name="Blok V."/>
            <person name="Cock P.J.A."/>
            <person name="Van den Akker S.E."/>
            <person name="Holroyd N."/>
            <person name="Hunt M."/>
            <person name="Mantelin S."/>
            <person name="Naghra H."/>
            <person name="Pain A."/>
            <person name="Palomares-Rius J.E."/>
            <person name="Zarowiecki M."/>
            <person name="Berriman M."/>
            <person name="Jones J.T."/>
            <person name="Urwin P.E."/>
        </authorList>
    </citation>
    <scope>NUCLEOTIDE SEQUENCE [LARGE SCALE GENOMIC DNA]</scope>
    <source>
        <strain evidence="9">Lindley</strain>
    </source>
</reference>
<protein>
    <recommendedName>
        <fullName evidence="8">Glycosyltransferase family 92 protein</fullName>
        <ecNumber evidence="8">2.4.1.-</ecNumber>
    </recommendedName>
</protein>
<proteinExistence type="inferred from homology"/>
<accession>A0A183CAT5</accession>
<keyword evidence="4 8" id="KW-0808">Transferase</keyword>
<evidence type="ECO:0000256" key="7">
    <source>
        <dbReference type="ARBA" id="ARBA00023136"/>
    </source>
</evidence>
<evidence type="ECO:0000256" key="1">
    <source>
        <dbReference type="ARBA" id="ARBA00004167"/>
    </source>
</evidence>
<dbReference type="AlphaFoldDB" id="A0A183CAT5"/>
<reference evidence="10" key="3">
    <citation type="submission" date="2016-06" db="UniProtKB">
        <authorList>
            <consortium name="WormBaseParasite"/>
        </authorList>
    </citation>
    <scope>IDENTIFICATION</scope>
</reference>
<dbReference type="EC" id="2.4.1.-" evidence="8"/>
<dbReference type="GO" id="GO:0016757">
    <property type="term" value="F:glycosyltransferase activity"/>
    <property type="evidence" value="ECO:0007669"/>
    <property type="project" value="UniProtKB-UniRule"/>
</dbReference>
<dbReference type="OrthoDB" id="2526284at2759"/>
<evidence type="ECO:0000256" key="2">
    <source>
        <dbReference type="ARBA" id="ARBA00007647"/>
    </source>
</evidence>
<dbReference type="Proteomes" id="UP000050741">
    <property type="component" value="Unassembled WGS sequence"/>
</dbReference>
<evidence type="ECO:0000256" key="4">
    <source>
        <dbReference type="ARBA" id="ARBA00022679"/>
    </source>
</evidence>